<evidence type="ECO:0000256" key="14">
    <source>
        <dbReference type="SAM" id="MobiDB-lite"/>
    </source>
</evidence>
<evidence type="ECO:0000256" key="11">
    <source>
        <dbReference type="ARBA" id="ARBA00047859"/>
    </source>
</evidence>
<dbReference type="Pfam" id="PF02771">
    <property type="entry name" value="Acyl-CoA_dh_N"/>
    <property type="match status" value="1"/>
</dbReference>
<evidence type="ECO:0000256" key="12">
    <source>
        <dbReference type="ARBA" id="ARBA00048445"/>
    </source>
</evidence>
<evidence type="ECO:0000256" key="2">
    <source>
        <dbReference type="ARBA" id="ARBA00022630"/>
    </source>
</evidence>
<accession>A0A5B7WPK0</accession>
<keyword evidence="6" id="KW-0503">Monooxygenase</keyword>
<keyword evidence="2" id="KW-0285">Flavoprotein</keyword>
<evidence type="ECO:0000313" key="18">
    <source>
        <dbReference type="EMBL" id="QCY46011.1"/>
    </source>
</evidence>
<keyword evidence="19" id="KW-1185">Reference proteome</keyword>
<comment type="catalytic activity">
    <reaction evidence="13">
        <text>dibenzothiophene + 2 FMNH2 + 2 O2 = dibenzothiophene 5,5-dioxide + 2 FMN + 2 H2O + 2 H(+)</text>
        <dbReference type="Rhea" id="RHEA:49072"/>
        <dbReference type="ChEBI" id="CHEBI:15377"/>
        <dbReference type="ChEBI" id="CHEBI:15378"/>
        <dbReference type="ChEBI" id="CHEBI:15379"/>
        <dbReference type="ChEBI" id="CHEBI:23681"/>
        <dbReference type="ChEBI" id="CHEBI:57618"/>
        <dbReference type="ChEBI" id="CHEBI:58210"/>
        <dbReference type="ChEBI" id="CHEBI:90356"/>
        <dbReference type="EC" id="1.14.14.21"/>
    </reaction>
</comment>
<comment type="catalytic activity">
    <reaction evidence="11">
        <text>dibenzothiophene + FMNH2 + O2 = dibenzothiophene 5-oxide + FMN + H2O + H(+)</text>
        <dbReference type="Rhea" id="RHEA:49076"/>
        <dbReference type="ChEBI" id="CHEBI:15377"/>
        <dbReference type="ChEBI" id="CHEBI:15378"/>
        <dbReference type="ChEBI" id="CHEBI:15379"/>
        <dbReference type="ChEBI" id="CHEBI:23681"/>
        <dbReference type="ChEBI" id="CHEBI:23683"/>
        <dbReference type="ChEBI" id="CHEBI:57618"/>
        <dbReference type="ChEBI" id="CHEBI:58210"/>
    </reaction>
</comment>
<sequence>MSFGEPQPDFNTLSDPAQAPAGNAVDLDQHPEQLPERQLLKITPGPGADEQYERLAATFRPVFAQIAEGAAHRDRERILPFEQVGLLNRERFGALRVPVDRGGYGARMSDVFRLLIELAEADSHIAQLWRAHLAFVEDVLAFEDQSLQAKWLERISAGHIVGNAYTERGGNRLGSLNTTATEHEGRWFVTGEKYYCTGTIFADWTMVAVAHPQLPGRQIAVVATQHSGVRILDDWDGFGQQLTGTGTTTFERVPVDSFIPQHENDTESAIFQLVLLAVQAGVARAALNDLRSSVQLRTRSFSTGTGVPVRHEPQVLQVVGEVSAEVFAIESVVMGAVLEVEAALADANLSPAERYAVCELAANRAQSVTQPLTIGVTSKLFDPLGASATKASCNMDRHWRNARTIATHNPAIYKSRIVGDYEINAVPPVRLNATGDVPAPGQVSFR</sequence>
<evidence type="ECO:0000259" key="16">
    <source>
        <dbReference type="Pfam" id="PF02771"/>
    </source>
</evidence>
<dbReference type="Gene3D" id="1.20.140.10">
    <property type="entry name" value="Butyryl-CoA Dehydrogenase, subunit A, domain 3"/>
    <property type="match status" value="1"/>
</dbReference>
<feature type="domain" description="Acyl-CoA dehydrogenase C-terminal" evidence="17">
    <location>
        <begin position="275"/>
        <end position="409"/>
    </location>
</feature>
<dbReference type="Gene3D" id="2.40.110.10">
    <property type="entry name" value="Butyryl-CoA Dehydrogenase, subunit A, domain 2"/>
    <property type="match status" value="1"/>
</dbReference>
<dbReference type="InterPro" id="IPR006091">
    <property type="entry name" value="Acyl-CoA_Oxase/DH_mid-dom"/>
</dbReference>
<comment type="subcellular location">
    <subcellularLocation>
        <location evidence="1">Cytoplasm</location>
    </subcellularLocation>
</comment>
<name>A0A5B7WPK0_9MICC</name>
<evidence type="ECO:0000256" key="7">
    <source>
        <dbReference type="ARBA" id="ARBA00034307"/>
    </source>
</evidence>
<dbReference type="Proteomes" id="UP000307000">
    <property type="component" value="Chromosome"/>
</dbReference>
<feature type="domain" description="Acyl-CoA dehydrogenase/oxidase N-terminal" evidence="16">
    <location>
        <begin position="53"/>
        <end position="158"/>
    </location>
</feature>
<dbReference type="EMBL" id="CP034412">
    <property type="protein sequence ID" value="QCY46011.1"/>
    <property type="molecule type" value="Genomic_DNA"/>
</dbReference>
<dbReference type="SUPFAM" id="SSF56645">
    <property type="entry name" value="Acyl-CoA dehydrogenase NM domain-like"/>
    <property type="match status" value="1"/>
</dbReference>
<evidence type="ECO:0000259" key="15">
    <source>
        <dbReference type="Pfam" id="PF02770"/>
    </source>
</evidence>
<feature type="domain" description="Acyl-CoA oxidase/dehydrogenase middle" evidence="15">
    <location>
        <begin position="165"/>
        <end position="253"/>
    </location>
</feature>
<dbReference type="PANTHER" id="PTHR43884">
    <property type="entry name" value="ACYL-COA DEHYDROGENASE"/>
    <property type="match status" value="1"/>
</dbReference>
<comment type="pathway">
    <text evidence="7">Sulfur metabolism; dibenzothiophene degradation.</text>
</comment>
<evidence type="ECO:0000256" key="5">
    <source>
        <dbReference type="ARBA" id="ARBA00023002"/>
    </source>
</evidence>
<dbReference type="InterPro" id="IPR036250">
    <property type="entry name" value="AcylCo_DH-like_C"/>
</dbReference>
<proteinExistence type="inferred from homology"/>
<reference evidence="18 19" key="1">
    <citation type="submission" date="2018-12" db="EMBL/GenBank/DDBJ databases">
        <title>Complete Genome Sequence of Glutamicibacter creatinolyticus strain LGCM259,isolated from an abscess of a 12-year-old mare in Italy.</title>
        <authorList>
            <person name="Santos R.G."/>
            <person name="Silva A.L."/>
            <person name="Seyffert N."/>
            <person name="Castro T.L.P."/>
            <person name="Attili A.R."/>
            <person name="Rifici C."/>
            <person name="Mazzullo G."/>
            <person name="Brenig B."/>
            <person name="Venanzi F."/>
            <person name="Azevedo V."/>
        </authorList>
    </citation>
    <scope>NUCLEOTIDE SEQUENCE [LARGE SCALE GENOMIC DNA]</scope>
    <source>
        <strain evidence="18 19">LGCM 259</strain>
    </source>
</reference>
<comment type="similarity">
    <text evidence="8">Belongs to the DszC flavin monooxygenase family.</text>
</comment>
<comment type="catalytic activity">
    <reaction evidence="12">
        <text>dibenzothiophene 5-oxide + FMNH2 + O2 = dibenzothiophene 5,5-dioxide + FMN + H2O + H(+)</text>
        <dbReference type="Rhea" id="RHEA:49080"/>
        <dbReference type="ChEBI" id="CHEBI:15377"/>
        <dbReference type="ChEBI" id="CHEBI:15378"/>
        <dbReference type="ChEBI" id="CHEBI:15379"/>
        <dbReference type="ChEBI" id="CHEBI:23683"/>
        <dbReference type="ChEBI" id="CHEBI:57618"/>
        <dbReference type="ChEBI" id="CHEBI:58210"/>
        <dbReference type="ChEBI" id="CHEBI:90356"/>
    </reaction>
</comment>
<dbReference type="AlphaFoldDB" id="A0A5B7WPK0"/>
<evidence type="ECO:0000256" key="9">
    <source>
        <dbReference type="ARBA" id="ARBA00034328"/>
    </source>
</evidence>
<dbReference type="KEGG" id="gcr:GcLGCM259_0227"/>
<dbReference type="InterPro" id="IPR013107">
    <property type="entry name" value="Acyl-CoA_DH_C"/>
</dbReference>
<evidence type="ECO:0000256" key="8">
    <source>
        <dbReference type="ARBA" id="ARBA00034317"/>
    </source>
</evidence>
<dbReference type="InterPro" id="IPR013786">
    <property type="entry name" value="AcylCoA_DH/ox_N"/>
</dbReference>
<dbReference type="RefSeq" id="WP_138925499.1">
    <property type="nucleotide sequence ID" value="NZ_CP034412.1"/>
</dbReference>
<keyword evidence="5" id="KW-0560">Oxidoreductase</keyword>
<organism evidence="18 19">
    <name type="scientific">Glutamicibacter creatinolyticus</name>
    <dbReference type="NCBI Taxonomy" id="162496"/>
    <lineage>
        <taxon>Bacteria</taxon>
        <taxon>Bacillati</taxon>
        <taxon>Actinomycetota</taxon>
        <taxon>Actinomycetes</taxon>
        <taxon>Micrococcales</taxon>
        <taxon>Micrococcaceae</taxon>
        <taxon>Glutamicibacter</taxon>
    </lineage>
</organism>
<dbReference type="Gene3D" id="1.10.540.10">
    <property type="entry name" value="Acyl-CoA dehydrogenase/oxidase, N-terminal domain"/>
    <property type="match status" value="1"/>
</dbReference>
<evidence type="ECO:0000259" key="17">
    <source>
        <dbReference type="Pfam" id="PF08028"/>
    </source>
</evidence>
<evidence type="ECO:0000256" key="3">
    <source>
        <dbReference type="ARBA" id="ARBA00022643"/>
    </source>
</evidence>
<evidence type="ECO:0000256" key="13">
    <source>
        <dbReference type="ARBA" id="ARBA00049456"/>
    </source>
</evidence>
<dbReference type="SUPFAM" id="SSF47203">
    <property type="entry name" value="Acyl-CoA dehydrogenase C-terminal domain-like"/>
    <property type="match status" value="1"/>
</dbReference>
<dbReference type="GO" id="GO:0050660">
    <property type="term" value="F:flavin adenine dinucleotide binding"/>
    <property type="evidence" value="ECO:0007669"/>
    <property type="project" value="InterPro"/>
</dbReference>
<dbReference type="GO" id="GO:0004497">
    <property type="term" value="F:monooxygenase activity"/>
    <property type="evidence" value="ECO:0007669"/>
    <property type="project" value="UniProtKB-KW"/>
</dbReference>
<dbReference type="InterPro" id="IPR009100">
    <property type="entry name" value="AcylCoA_DH/oxidase_NM_dom_sf"/>
</dbReference>
<dbReference type="InterPro" id="IPR037069">
    <property type="entry name" value="AcylCoA_DH/ox_N_sf"/>
</dbReference>
<evidence type="ECO:0000256" key="1">
    <source>
        <dbReference type="ARBA" id="ARBA00004496"/>
    </source>
</evidence>
<dbReference type="GO" id="GO:0008470">
    <property type="term" value="F:3-methylbutanoyl-CoA dehydrogenase activity"/>
    <property type="evidence" value="ECO:0007669"/>
    <property type="project" value="TreeGrafter"/>
</dbReference>
<keyword evidence="3" id="KW-0288">FMN</keyword>
<evidence type="ECO:0000256" key="4">
    <source>
        <dbReference type="ARBA" id="ARBA00022741"/>
    </source>
</evidence>
<dbReference type="Pfam" id="PF08028">
    <property type="entry name" value="Acyl-CoA_dh_2"/>
    <property type="match status" value="1"/>
</dbReference>
<protein>
    <recommendedName>
        <fullName evidence="10">Dibenzothiophene monooxygenase</fullName>
        <ecNumber evidence="9">1.14.14.21</ecNumber>
    </recommendedName>
</protein>
<dbReference type="GO" id="GO:0006552">
    <property type="term" value="P:L-leucine catabolic process"/>
    <property type="evidence" value="ECO:0007669"/>
    <property type="project" value="TreeGrafter"/>
</dbReference>
<dbReference type="Pfam" id="PF02770">
    <property type="entry name" value="Acyl-CoA_dh_M"/>
    <property type="match status" value="1"/>
</dbReference>
<dbReference type="GO" id="GO:0005737">
    <property type="term" value="C:cytoplasm"/>
    <property type="evidence" value="ECO:0007669"/>
    <property type="project" value="UniProtKB-SubCell"/>
</dbReference>
<evidence type="ECO:0000256" key="10">
    <source>
        <dbReference type="ARBA" id="ARBA00034345"/>
    </source>
</evidence>
<dbReference type="EC" id="1.14.14.21" evidence="9"/>
<keyword evidence="4" id="KW-0547">Nucleotide-binding</keyword>
<gene>
    <name evidence="18" type="ORF">GcLGCM259_0227</name>
</gene>
<dbReference type="PANTHER" id="PTHR43884:SF12">
    <property type="entry name" value="ISOVALERYL-COA DEHYDROGENASE, MITOCHONDRIAL-RELATED"/>
    <property type="match status" value="1"/>
</dbReference>
<evidence type="ECO:0000313" key="19">
    <source>
        <dbReference type="Proteomes" id="UP000307000"/>
    </source>
</evidence>
<evidence type="ECO:0000256" key="6">
    <source>
        <dbReference type="ARBA" id="ARBA00023033"/>
    </source>
</evidence>
<feature type="region of interest" description="Disordered" evidence="14">
    <location>
        <begin position="1"/>
        <end position="26"/>
    </location>
</feature>
<dbReference type="InterPro" id="IPR046373">
    <property type="entry name" value="Acyl-CoA_Oxase/DH_mid-dom_sf"/>
</dbReference>